<accession>A0ABY9X9E2</accession>
<name>A0ABY9X9E2_9BACT</name>
<feature type="chain" id="PRO_5045072932" description="Lipoprotein" evidence="1">
    <location>
        <begin position="27"/>
        <end position="95"/>
    </location>
</feature>
<proteinExistence type="predicted"/>
<keyword evidence="3" id="KW-1185">Reference proteome</keyword>
<evidence type="ECO:0000313" key="3">
    <source>
        <dbReference type="Proteomes" id="UP001611383"/>
    </source>
</evidence>
<evidence type="ECO:0008006" key="4">
    <source>
        <dbReference type="Google" id="ProtNLM"/>
    </source>
</evidence>
<protein>
    <recommendedName>
        <fullName evidence="4">Lipoprotein</fullName>
    </recommendedName>
</protein>
<evidence type="ECO:0000313" key="2">
    <source>
        <dbReference type="EMBL" id="WNG52015.1"/>
    </source>
</evidence>
<dbReference type="Proteomes" id="UP001611383">
    <property type="component" value="Chromosome"/>
</dbReference>
<dbReference type="RefSeq" id="WP_395812319.1">
    <property type="nucleotide sequence ID" value="NZ_CP043494.1"/>
</dbReference>
<evidence type="ECO:0000256" key="1">
    <source>
        <dbReference type="SAM" id="SignalP"/>
    </source>
</evidence>
<organism evidence="2 3">
    <name type="scientific">Archangium minus</name>
    <dbReference type="NCBI Taxonomy" id="83450"/>
    <lineage>
        <taxon>Bacteria</taxon>
        <taxon>Pseudomonadati</taxon>
        <taxon>Myxococcota</taxon>
        <taxon>Myxococcia</taxon>
        <taxon>Myxococcales</taxon>
        <taxon>Cystobacterineae</taxon>
        <taxon>Archangiaceae</taxon>
        <taxon>Archangium</taxon>
    </lineage>
</organism>
<gene>
    <name evidence="2" type="ORF">F0U60_53840</name>
</gene>
<dbReference type="EMBL" id="CP043494">
    <property type="protein sequence ID" value="WNG52015.1"/>
    <property type="molecule type" value="Genomic_DNA"/>
</dbReference>
<reference evidence="2 3" key="1">
    <citation type="submission" date="2019-08" db="EMBL/GenBank/DDBJ databases">
        <title>Archangium and Cystobacter genomes.</title>
        <authorList>
            <person name="Chen I.-C.K."/>
            <person name="Wielgoss S."/>
        </authorList>
    </citation>
    <scope>NUCLEOTIDE SEQUENCE [LARGE SCALE GENOMIC DNA]</scope>
    <source>
        <strain evidence="2 3">Cbm 6</strain>
    </source>
</reference>
<sequence length="95" mass="10696">MSMKTGSRFVMSTLAVAALWAAPAVAAETGDFSACYEEYNYCVERANQEPEDWIRDYSLQQCYSFLNLCFATLYCGDGYCDQSVETSYFCPADCH</sequence>
<feature type="signal peptide" evidence="1">
    <location>
        <begin position="1"/>
        <end position="26"/>
    </location>
</feature>
<keyword evidence="1" id="KW-0732">Signal</keyword>